<evidence type="ECO:0000259" key="1">
    <source>
        <dbReference type="Pfam" id="PF03478"/>
    </source>
</evidence>
<accession>A0AAD4IM46</accession>
<dbReference type="InterPro" id="IPR050942">
    <property type="entry name" value="F-box_BR-signaling"/>
</dbReference>
<dbReference type="EMBL" id="SDAM02029651">
    <property type="protein sequence ID" value="KAH6755008.1"/>
    <property type="molecule type" value="Genomic_DNA"/>
</dbReference>
<dbReference type="PANTHER" id="PTHR44259:SF37">
    <property type="entry name" value="DUF1618 DOMAIN-CONTAINING PROTEIN"/>
    <property type="match status" value="1"/>
</dbReference>
<evidence type="ECO:0000313" key="3">
    <source>
        <dbReference type="Proteomes" id="UP001190926"/>
    </source>
</evidence>
<keyword evidence="3" id="KW-1185">Reference proteome</keyword>
<dbReference type="PANTHER" id="PTHR44259">
    <property type="entry name" value="OS07G0183000 PROTEIN-RELATED"/>
    <property type="match status" value="1"/>
</dbReference>
<feature type="domain" description="KIB1-4 beta-propeller" evidence="1">
    <location>
        <begin position="98"/>
        <end position="451"/>
    </location>
</feature>
<dbReference type="AlphaFoldDB" id="A0AAD4IM46"/>
<sequence length="479" mass="54254">MASSVIGRFFQKRAVAGIFISPTFCRFCGRRSTSYARFSNSRCGDYRMISTISSRKVPSLILPPPFEGDDMVYKFYGLAENKVWSSSKSSRGEESESPDNDAEMVGSSHGWIVLFNRRNNDLFLSNPLSRRHIKLPPIDILPDPEINLRNGHGSVSKVILSASPDDERCRAVMTFGPGNRLAFCLPGRSWRWTPIGDLFLLRGTFISQRYSPHHKSVGKFARVYEDMVYCRGRKVLTCMTACEINLVSFSNHHPDSEMENWDIESPLMEDWNMGKLDLEEDWEIGYPSMELWNIRERVCNDDTFRPSKKEREGGDKTRAWVAENIALLQQQCVQIPHLVFAEQSDQLFLVMRFVVLMGADGMPLDQVPHNQIMGLSGYYRCKTVGFIVLQVDEDGACKVVDGLNGLAMFVGINHSFAISASELGFIPNSIYFTDAKRITMMYGSRDTGVFDYENKIITNIVVPGDDPIVSSPMWFNPLC</sequence>
<proteinExistence type="predicted"/>
<gene>
    <name evidence="2" type="ORF">C2S53_018944</name>
</gene>
<reference evidence="2 3" key="1">
    <citation type="journal article" date="2021" name="Nat. Commun.">
        <title>Incipient diploidization of the medicinal plant Perilla within 10,000 years.</title>
        <authorList>
            <person name="Zhang Y."/>
            <person name="Shen Q."/>
            <person name="Leng L."/>
            <person name="Zhang D."/>
            <person name="Chen S."/>
            <person name="Shi Y."/>
            <person name="Ning Z."/>
            <person name="Chen S."/>
        </authorList>
    </citation>
    <scope>NUCLEOTIDE SEQUENCE [LARGE SCALE GENOMIC DNA]</scope>
    <source>
        <strain evidence="3">cv. PC099</strain>
    </source>
</reference>
<name>A0AAD4IM46_PERFH</name>
<protein>
    <recommendedName>
        <fullName evidence="1">KIB1-4 beta-propeller domain-containing protein</fullName>
    </recommendedName>
</protein>
<organism evidence="2 3">
    <name type="scientific">Perilla frutescens var. hirtella</name>
    <name type="common">Perilla citriodora</name>
    <name type="synonym">Perilla setoyensis</name>
    <dbReference type="NCBI Taxonomy" id="608512"/>
    <lineage>
        <taxon>Eukaryota</taxon>
        <taxon>Viridiplantae</taxon>
        <taxon>Streptophyta</taxon>
        <taxon>Embryophyta</taxon>
        <taxon>Tracheophyta</taxon>
        <taxon>Spermatophyta</taxon>
        <taxon>Magnoliopsida</taxon>
        <taxon>eudicotyledons</taxon>
        <taxon>Gunneridae</taxon>
        <taxon>Pentapetalae</taxon>
        <taxon>asterids</taxon>
        <taxon>lamiids</taxon>
        <taxon>Lamiales</taxon>
        <taxon>Lamiaceae</taxon>
        <taxon>Nepetoideae</taxon>
        <taxon>Elsholtzieae</taxon>
        <taxon>Perilla</taxon>
    </lineage>
</organism>
<dbReference type="Proteomes" id="UP001190926">
    <property type="component" value="Unassembled WGS sequence"/>
</dbReference>
<evidence type="ECO:0000313" key="2">
    <source>
        <dbReference type="EMBL" id="KAH6755008.1"/>
    </source>
</evidence>
<dbReference type="InterPro" id="IPR005174">
    <property type="entry name" value="KIB1-4_b-propeller"/>
</dbReference>
<comment type="caution">
    <text evidence="2">The sequence shown here is derived from an EMBL/GenBank/DDBJ whole genome shotgun (WGS) entry which is preliminary data.</text>
</comment>
<dbReference type="Pfam" id="PF03478">
    <property type="entry name" value="Beta-prop_KIB1-4"/>
    <property type="match status" value="1"/>
</dbReference>